<evidence type="ECO:0000313" key="3">
    <source>
        <dbReference type="Proteomes" id="UP001163714"/>
    </source>
</evidence>
<proteinExistence type="predicted"/>
<evidence type="ECO:0000259" key="1">
    <source>
        <dbReference type="Pfam" id="PF13643"/>
    </source>
</evidence>
<accession>A0ABT3I8M7</accession>
<gene>
    <name evidence="2" type="ORF">OHT75_07715</name>
</gene>
<protein>
    <submittedName>
        <fullName evidence="2">DUF4145 domain-containing protein</fullName>
    </submittedName>
</protein>
<keyword evidence="3" id="KW-1185">Reference proteome</keyword>
<comment type="caution">
    <text evidence="2">The sequence shown here is derived from an EMBL/GenBank/DDBJ whole genome shotgun (WGS) entry which is preliminary data.</text>
</comment>
<dbReference type="Proteomes" id="UP001163714">
    <property type="component" value="Unassembled WGS sequence"/>
</dbReference>
<dbReference type="InterPro" id="IPR025285">
    <property type="entry name" value="DUF4145"/>
</dbReference>
<sequence length="254" mass="28869">MSEDILSYINYRHVFDIKEDTDTDYRCPSCGGSLRCEKGDIRYRETLESKSLRHDECWEHDWVEYNFSASLICKSCHEIVYCIGVGSLTGLSIYGSEEDLAKLEPEDWVSRDFIPKYFVPPLKLIQIPDACPDAVKEDINNSFALAFCDFSASGNKIRSALEKLTLDLLPGSTATFHKRLEDLNQIDQEASDILMSIKWLGNEASHESSLQQFDLAYAFDALSYALIRIYDDGPKRIRGFSRMINSQKGSIAKT</sequence>
<reference evidence="2" key="1">
    <citation type="submission" date="2022-10" db="EMBL/GenBank/DDBJ databases">
        <title>Shewanella flava sp. nov, isolated from the estuary of the Fenhe River into the Yellow River.</title>
        <authorList>
            <person name="Li Y."/>
        </authorList>
    </citation>
    <scope>NUCLEOTIDE SEQUENCE</scope>
    <source>
        <strain evidence="2">FYR11-62</strain>
    </source>
</reference>
<dbReference type="Pfam" id="PF13643">
    <property type="entry name" value="DUF4145"/>
    <property type="match status" value="1"/>
</dbReference>
<dbReference type="EMBL" id="JAPDMX010000017">
    <property type="protein sequence ID" value="MCW3172363.1"/>
    <property type="molecule type" value="Genomic_DNA"/>
</dbReference>
<feature type="domain" description="DUF4145" evidence="1">
    <location>
        <begin position="146"/>
        <end position="220"/>
    </location>
</feature>
<dbReference type="RefSeq" id="WP_264725916.1">
    <property type="nucleotide sequence ID" value="NZ_JAPDMX010000017.1"/>
</dbReference>
<name>A0ABT3I8M7_9GAMM</name>
<organism evidence="2 3">
    <name type="scientific">Shewanella subflava</name>
    <dbReference type="NCBI Taxonomy" id="2986476"/>
    <lineage>
        <taxon>Bacteria</taxon>
        <taxon>Pseudomonadati</taxon>
        <taxon>Pseudomonadota</taxon>
        <taxon>Gammaproteobacteria</taxon>
        <taxon>Alteromonadales</taxon>
        <taxon>Shewanellaceae</taxon>
        <taxon>Shewanella</taxon>
    </lineage>
</organism>
<evidence type="ECO:0000313" key="2">
    <source>
        <dbReference type="EMBL" id="MCW3172363.1"/>
    </source>
</evidence>